<organism evidence="2 3">
    <name type="scientific">Synchytrium endobioticum</name>
    <dbReference type="NCBI Taxonomy" id="286115"/>
    <lineage>
        <taxon>Eukaryota</taxon>
        <taxon>Fungi</taxon>
        <taxon>Fungi incertae sedis</taxon>
        <taxon>Chytridiomycota</taxon>
        <taxon>Chytridiomycota incertae sedis</taxon>
        <taxon>Chytridiomycetes</taxon>
        <taxon>Synchytriales</taxon>
        <taxon>Synchytriaceae</taxon>
        <taxon>Synchytrium</taxon>
    </lineage>
</organism>
<sequence length="352" mass="38379">MEPRPTSAHRRNRHPPIASSGTAAASLLVSAQVNPPLISNPSGIVPPNVMTSTPSGSAKELSTNSYYTSSSTLRLSPPASPHIPNQPRAPSFTIQLPFANEIFVQNNTAARYLRRKTSISSSAKESLYSQASSRSTWSRTKYPRGKRPNRKICPEGVPARCTRFADQVMYRTVSIVSIESFRISTTSSQTDETTSVEIETPSLVIQYSPITQVPSPYLPQQRRPPRAPQRSGGSRKVMDDANIRGEKPDETNRSSGSSSSSIKAVTDNNIVLPQQVNSSAIILDAIGELSEMKAKNDGAHYSEQPIATPRLCKEQDSSHHSKPRRFGNFAARVAKFFGRKSPTSKSEAPVTS</sequence>
<evidence type="ECO:0000313" key="2">
    <source>
        <dbReference type="EMBL" id="TPX40229.1"/>
    </source>
</evidence>
<dbReference type="AlphaFoldDB" id="A0A507CKU1"/>
<proteinExistence type="predicted"/>
<feature type="compositionally biased region" description="Polar residues" evidence="1">
    <location>
        <begin position="130"/>
        <end position="139"/>
    </location>
</feature>
<feature type="region of interest" description="Disordered" evidence="1">
    <location>
        <begin position="130"/>
        <end position="154"/>
    </location>
</feature>
<name>A0A507CKU1_9FUNG</name>
<comment type="caution">
    <text evidence="2">The sequence shown here is derived from an EMBL/GenBank/DDBJ whole genome shotgun (WGS) entry which is preliminary data.</text>
</comment>
<keyword evidence="3" id="KW-1185">Reference proteome</keyword>
<dbReference type="EMBL" id="QEAN01000321">
    <property type="protein sequence ID" value="TPX40229.1"/>
    <property type="molecule type" value="Genomic_DNA"/>
</dbReference>
<evidence type="ECO:0000256" key="1">
    <source>
        <dbReference type="SAM" id="MobiDB-lite"/>
    </source>
</evidence>
<accession>A0A507CKU1</accession>
<gene>
    <name evidence="2" type="ORF">SeMB42_g06086</name>
</gene>
<feature type="compositionally biased region" description="Basic and acidic residues" evidence="1">
    <location>
        <begin position="236"/>
        <end position="252"/>
    </location>
</feature>
<feature type="region of interest" description="Disordered" evidence="1">
    <location>
        <begin position="1"/>
        <end position="21"/>
    </location>
</feature>
<protein>
    <submittedName>
        <fullName evidence="2">Uncharacterized protein</fullName>
    </submittedName>
</protein>
<feature type="compositionally biased region" description="Basic residues" evidence="1">
    <location>
        <begin position="141"/>
        <end position="150"/>
    </location>
</feature>
<dbReference type="VEuPathDB" id="FungiDB:SeMB42_g06086"/>
<reference evidence="2 3" key="1">
    <citation type="journal article" date="2019" name="Sci. Rep.">
        <title>Comparative genomics of chytrid fungi reveal insights into the obligate biotrophic and pathogenic lifestyle of Synchytrium endobioticum.</title>
        <authorList>
            <person name="van de Vossenberg B.T.L.H."/>
            <person name="Warris S."/>
            <person name="Nguyen H.D.T."/>
            <person name="van Gent-Pelzer M.P.E."/>
            <person name="Joly D.L."/>
            <person name="van de Geest H.C."/>
            <person name="Bonants P.J.M."/>
            <person name="Smith D.S."/>
            <person name="Levesque C.A."/>
            <person name="van der Lee T.A.J."/>
        </authorList>
    </citation>
    <scope>NUCLEOTIDE SEQUENCE [LARGE SCALE GENOMIC DNA]</scope>
    <source>
        <strain evidence="2 3">MB42</strain>
    </source>
</reference>
<dbReference type="Proteomes" id="UP000317494">
    <property type="component" value="Unassembled WGS sequence"/>
</dbReference>
<evidence type="ECO:0000313" key="3">
    <source>
        <dbReference type="Proteomes" id="UP000317494"/>
    </source>
</evidence>
<feature type="region of interest" description="Disordered" evidence="1">
    <location>
        <begin position="211"/>
        <end position="262"/>
    </location>
</feature>